<feature type="signal peptide" evidence="1">
    <location>
        <begin position="1"/>
        <end position="25"/>
    </location>
</feature>
<keyword evidence="3" id="KW-1185">Reference proteome</keyword>
<sequence>MCPLTSLRLMVWTTLSALMVRTPLGFCLLHKGEFFITAGLKFLSWSRSQTKESFDIGALEVPSLTKYQQFQLATESSMIRGPLKAGFVLLQKAV</sequence>
<comment type="caution">
    <text evidence="2">The sequence shown here is derived from an EMBL/GenBank/DDBJ whole genome shotgun (WGS) entry which is preliminary data.</text>
</comment>
<evidence type="ECO:0008006" key="4">
    <source>
        <dbReference type="Google" id="ProtNLM"/>
    </source>
</evidence>
<evidence type="ECO:0000256" key="1">
    <source>
        <dbReference type="SAM" id="SignalP"/>
    </source>
</evidence>
<protein>
    <recommendedName>
        <fullName evidence="4">Secreted protein</fullName>
    </recommendedName>
</protein>
<organism evidence="2 3">
    <name type="scientific">Caerostris extrusa</name>
    <name type="common">Bark spider</name>
    <name type="synonym">Caerostris bankana</name>
    <dbReference type="NCBI Taxonomy" id="172846"/>
    <lineage>
        <taxon>Eukaryota</taxon>
        <taxon>Metazoa</taxon>
        <taxon>Ecdysozoa</taxon>
        <taxon>Arthropoda</taxon>
        <taxon>Chelicerata</taxon>
        <taxon>Arachnida</taxon>
        <taxon>Araneae</taxon>
        <taxon>Araneomorphae</taxon>
        <taxon>Entelegynae</taxon>
        <taxon>Araneoidea</taxon>
        <taxon>Araneidae</taxon>
        <taxon>Caerostris</taxon>
    </lineage>
</organism>
<name>A0AAV4U2F3_CAEEX</name>
<accession>A0AAV4U2F3</accession>
<evidence type="ECO:0000313" key="3">
    <source>
        <dbReference type="Proteomes" id="UP001054945"/>
    </source>
</evidence>
<reference evidence="2 3" key="1">
    <citation type="submission" date="2021-06" db="EMBL/GenBank/DDBJ databases">
        <title>Caerostris extrusa draft genome.</title>
        <authorList>
            <person name="Kono N."/>
            <person name="Arakawa K."/>
        </authorList>
    </citation>
    <scope>NUCLEOTIDE SEQUENCE [LARGE SCALE GENOMIC DNA]</scope>
</reference>
<dbReference type="Proteomes" id="UP001054945">
    <property type="component" value="Unassembled WGS sequence"/>
</dbReference>
<evidence type="ECO:0000313" key="2">
    <source>
        <dbReference type="EMBL" id="GIY51852.1"/>
    </source>
</evidence>
<gene>
    <name evidence="2" type="ORF">CEXT_328881</name>
</gene>
<dbReference type="EMBL" id="BPLR01012169">
    <property type="protein sequence ID" value="GIY51852.1"/>
    <property type="molecule type" value="Genomic_DNA"/>
</dbReference>
<feature type="chain" id="PRO_5043842584" description="Secreted protein" evidence="1">
    <location>
        <begin position="26"/>
        <end position="94"/>
    </location>
</feature>
<proteinExistence type="predicted"/>
<dbReference type="AlphaFoldDB" id="A0AAV4U2F3"/>
<keyword evidence="1" id="KW-0732">Signal</keyword>